<accession>A0ABR2XRV4</accession>
<reference evidence="3 4" key="1">
    <citation type="submission" date="2024-02" db="EMBL/GenBank/DDBJ databases">
        <title>First draft genome assembly of two strains of Seiridium cardinale.</title>
        <authorList>
            <person name="Emiliani G."/>
            <person name="Scali E."/>
        </authorList>
    </citation>
    <scope>NUCLEOTIDE SEQUENCE [LARGE SCALE GENOMIC DNA]</scope>
    <source>
        <strain evidence="3 4">BM-138-000479</strain>
    </source>
</reference>
<proteinExistence type="predicted"/>
<feature type="compositionally biased region" description="Gly residues" evidence="1">
    <location>
        <begin position="135"/>
        <end position="145"/>
    </location>
</feature>
<protein>
    <submittedName>
        <fullName evidence="3">Uncharacterized protein</fullName>
    </submittedName>
</protein>
<evidence type="ECO:0000313" key="4">
    <source>
        <dbReference type="Proteomes" id="UP001465668"/>
    </source>
</evidence>
<dbReference type="Proteomes" id="UP001465668">
    <property type="component" value="Unassembled WGS sequence"/>
</dbReference>
<evidence type="ECO:0000256" key="2">
    <source>
        <dbReference type="SAM" id="SignalP"/>
    </source>
</evidence>
<sequence>MRPSAIATALAPTVASAQWWAGAPNCAQSCLSSAFPGSNSTTSTTSVDWPSQTDYCDSDRGSDIGSCLSSSCSATSTAWSSYSSLSSSLCSQWSSCTSAGSTGVQTITCPSGSVTWGAPGGWPTRGSNEGRSDRGGGPGGWGWSGSGDGDYSVWSQWASAYSGSQTWTGGVITVTGCAGDGSPWYAGPGGGWNNRGGFNGWVGWGDGWSRGPTSTATVTYTTTASGGSTSVVIGLATVAAAVSGEITSMETLGTAAATATPNSAPRRVGGTGNECNIVTTMMGLGLGGILGIFLML</sequence>
<name>A0ABR2XRV4_9PEZI</name>
<comment type="caution">
    <text evidence="3">The sequence shown here is derived from an EMBL/GenBank/DDBJ whole genome shotgun (WGS) entry which is preliminary data.</text>
</comment>
<evidence type="ECO:0000313" key="3">
    <source>
        <dbReference type="EMBL" id="KAK9776320.1"/>
    </source>
</evidence>
<organism evidence="3 4">
    <name type="scientific">Seiridium cardinale</name>
    <dbReference type="NCBI Taxonomy" id="138064"/>
    <lineage>
        <taxon>Eukaryota</taxon>
        <taxon>Fungi</taxon>
        <taxon>Dikarya</taxon>
        <taxon>Ascomycota</taxon>
        <taxon>Pezizomycotina</taxon>
        <taxon>Sordariomycetes</taxon>
        <taxon>Xylariomycetidae</taxon>
        <taxon>Amphisphaeriales</taxon>
        <taxon>Sporocadaceae</taxon>
        <taxon>Seiridium</taxon>
    </lineage>
</organism>
<feature type="chain" id="PRO_5045516272" evidence="2">
    <location>
        <begin position="18"/>
        <end position="296"/>
    </location>
</feature>
<evidence type="ECO:0000256" key="1">
    <source>
        <dbReference type="SAM" id="MobiDB-lite"/>
    </source>
</evidence>
<keyword evidence="4" id="KW-1185">Reference proteome</keyword>
<feature type="region of interest" description="Disordered" evidence="1">
    <location>
        <begin position="118"/>
        <end position="145"/>
    </location>
</feature>
<feature type="signal peptide" evidence="2">
    <location>
        <begin position="1"/>
        <end position="17"/>
    </location>
</feature>
<gene>
    <name evidence="3" type="ORF">SCAR479_06932</name>
</gene>
<keyword evidence="2" id="KW-0732">Signal</keyword>
<dbReference type="EMBL" id="JARVKM010000028">
    <property type="protein sequence ID" value="KAK9776320.1"/>
    <property type="molecule type" value="Genomic_DNA"/>
</dbReference>